<protein>
    <recommendedName>
        <fullName evidence="7">Major facilitator superfamily (MFS) profile domain-containing protein</fullName>
    </recommendedName>
</protein>
<dbReference type="EMBL" id="CACVBS010000031">
    <property type="protein sequence ID" value="CAA7260853.1"/>
    <property type="molecule type" value="Genomic_DNA"/>
</dbReference>
<keyword evidence="5 6" id="KW-0472">Membrane</keyword>
<feature type="transmembrane region" description="Helical" evidence="6">
    <location>
        <begin position="96"/>
        <end position="113"/>
    </location>
</feature>
<proteinExistence type="predicted"/>
<keyword evidence="3 6" id="KW-0812">Transmembrane</keyword>
<evidence type="ECO:0000313" key="8">
    <source>
        <dbReference type="EMBL" id="CAA7260853.1"/>
    </source>
</evidence>
<evidence type="ECO:0000256" key="5">
    <source>
        <dbReference type="ARBA" id="ARBA00023136"/>
    </source>
</evidence>
<dbReference type="PROSITE" id="PS50850">
    <property type="entry name" value="MFS"/>
    <property type="match status" value="1"/>
</dbReference>
<dbReference type="GO" id="GO:0016020">
    <property type="term" value="C:membrane"/>
    <property type="evidence" value="ECO:0007669"/>
    <property type="project" value="UniProtKB-SubCell"/>
</dbReference>
<accession>A0A8S0WFP8</accession>
<keyword evidence="2" id="KW-0813">Transport</keyword>
<evidence type="ECO:0000259" key="7">
    <source>
        <dbReference type="PROSITE" id="PS50850"/>
    </source>
</evidence>
<comment type="caution">
    <text evidence="8">The sequence shown here is derived from an EMBL/GenBank/DDBJ whole genome shotgun (WGS) entry which is preliminary data.</text>
</comment>
<feature type="domain" description="Major facilitator superfamily (MFS) profile" evidence="7">
    <location>
        <begin position="26"/>
        <end position="472"/>
    </location>
</feature>
<dbReference type="InterPro" id="IPR036259">
    <property type="entry name" value="MFS_trans_sf"/>
</dbReference>
<feature type="transmembrane region" description="Helical" evidence="6">
    <location>
        <begin position="153"/>
        <end position="176"/>
    </location>
</feature>
<evidence type="ECO:0000256" key="4">
    <source>
        <dbReference type="ARBA" id="ARBA00022989"/>
    </source>
</evidence>
<keyword evidence="4 6" id="KW-1133">Transmembrane helix</keyword>
<dbReference type="OrthoDB" id="419616at2759"/>
<evidence type="ECO:0000256" key="2">
    <source>
        <dbReference type="ARBA" id="ARBA00022448"/>
    </source>
</evidence>
<dbReference type="InterPro" id="IPR020846">
    <property type="entry name" value="MFS_dom"/>
</dbReference>
<dbReference type="Gene3D" id="1.20.1250.20">
    <property type="entry name" value="MFS general substrate transporter like domains"/>
    <property type="match status" value="1"/>
</dbReference>
<organism evidence="8 9">
    <name type="scientific">Cyclocybe aegerita</name>
    <name type="common">Black poplar mushroom</name>
    <name type="synonym">Agrocybe aegerita</name>
    <dbReference type="NCBI Taxonomy" id="1973307"/>
    <lineage>
        <taxon>Eukaryota</taxon>
        <taxon>Fungi</taxon>
        <taxon>Dikarya</taxon>
        <taxon>Basidiomycota</taxon>
        <taxon>Agaricomycotina</taxon>
        <taxon>Agaricomycetes</taxon>
        <taxon>Agaricomycetidae</taxon>
        <taxon>Agaricales</taxon>
        <taxon>Agaricineae</taxon>
        <taxon>Bolbitiaceae</taxon>
        <taxon>Cyclocybe</taxon>
    </lineage>
</organism>
<evidence type="ECO:0000313" key="9">
    <source>
        <dbReference type="Proteomes" id="UP000467700"/>
    </source>
</evidence>
<dbReference type="PANTHER" id="PTHR23504">
    <property type="entry name" value="MAJOR FACILITATOR SUPERFAMILY DOMAIN-CONTAINING PROTEIN 10"/>
    <property type="match status" value="1"/>
</dbReference>
<gene>
    <name evidence="8" type="ORF">AAE3_LOCUS3343</name>
</gene>
<feature type="transmembrane region" description="Helical" evidence="6">
    <location>
        <begin position="443"/>
        <end position="464"/>
    </location>
</feature>
<sequence length="476" mass="51921">MTRHQQPSSERVSGTATKRTPLPVAQLSILLFLRFCESAFTFVIYPFLEELLASLTGDEEKIGYYAGVMEFARNLVSLATVMFWSRLSDHIGRKPVLLLGTFSIAISMVSFGFSKVFWLLVLSRCIFTAFNSNAGVIKSMIGEITDHTNSASAFALLHVPWALGYSFGAFIGGWLARPNDHFPDIFSGKFWTTYPYLLPCAVIAALPLLGCLITISYLSETLNSGWFSKSSPLAQDDSEASQPLLAPVGHRADAPVEGEQVPFRQLLTRKVLVPSLNYTWFAALHAAANTIQPLFLAMPVKIGGLALPPRYIGYILGAYGLVNSVFQSFFLGRLVRQFGVKTIFVCAVSALVPIFALPPLMNTVARGRGVDGVVWTMLACQLACMFFMESAYGCIYMFITASAPNKRPLGAINGLAQTLVSVGRITLPALASSLLSLSIQKNILGGYGSYFTLMLFALGGIRLAKLLPQELEELTD</sequence>
<dbReference type="Proteomes" id="UP000467700">
    <property type="component" value="Unassembled WGS sequence"/>
</dbReference>
<keyword evidence="9" id="KW-1185">Reference proteome</keyword>
<comment type="subcellular location">
    <subcellularLocation>
        <location evidence="1">Membrane</location>
        <topology evidence="1">Multi-pass membrane protein</topology>
    </subcellularLocation>
</comment>
<evidence type="ECO:0000256" key="1">
    <source>
        <dbReference type="ARBA" id="ARBA00004141"/>
    </source>
</evidence>
<dbReference type="PANTHER" id="PTHR23504:SF15">
    <property type="entry name" value="MAJOR FACILITATOR SUPERFAMILY (MFS) PROFILE DOMAIN-CONTAINING PROTEIN"/>
    <property type="match status" value="1"/>
</dbReference>
<feature type="transmembrane region" description="Helical" evidence="6">
    <location>
        <begin position="373"/>
        <end position="399"/>
    </location>
</feature>
<name>A0A8S0WFP8_CYCAE</name>
<feature type="transmembrane region" description="Helical" evidence="6">
    <location>
        <begin position="343"/>
        <end position="361"/>
    </location>
</feature>
<reference evidence="8 9" key="1">
    <citation type="submission" date="2020-01" db="EMBL/GenBank/DDBJ databases">
        <authorList>
            <person name="Gupta K D."/>
        </authorList>
    </citation>
    <scope>NUCLEOTIDE SEQUENCE [LARGE SCALE GENOMIC DNA]</scope>
</reference>
<feature type="transmembrane region" description="Helical" evidence="6">
    <location>
        <begin position="271"/>
        <end position="291"/>
    </location>
</feature>
<dbReference type="GO" id="GO:0022857">
    <property type="term" value="F:transmembrane transporter activity"/>
    <property type="evidence" value="ECO:0007669"/>
    <property type="project" value="InterPro"/>
</dbReference>
<feature type="transmembrane region" description="Helical" evidence="6">
    <location>
        <begin position="311"/>
        <end position="331"/>
    </location>
</feature>
<dbReference type="InterPro" id="IPR011701">
    <property type="entry name" value="MFS"/>
</dbReference>
<evidence type="ECO:0000256" key="6">
    <source>
        <dbReference type="SAM" id="Phobius"/>
    </source>
</evidence>
<dbReference type="Pfam" id="PF07690">
    <property type="entry name" value="MFS_1"/>
    <property type="match status" value="1"/>
</dbReference>
<feature type="transmembrane region" description="Helical" evidence="6">
    <location>
        <begin position="411"/>
        <end position="431"/>
    </location>
</feature>
<dbReference type="AlphaFoldDB" id="A0A8S0WFP8"/>
<evidence type="ECO:0000256" key="3">
    <source>
        <dbReference type="ARBA" id="ARBA00022692"/>
    </source>
</evidence>
<feature type="transmembrane region" description="Helical" evidence="6">
    <location>
        <begin position="64"/>
        <end position="84"/>
    </location>
</feature>
<feature type="transmembrane region" description="Helical" evidence="6">
    <location>
        <begin position="196"/>
        <end position="219"/>
    </location>
</feature>
<dbReference type="SUPFAM" id="SSF103473">
    <property type="entry name" value="MFS general substrate transporter"/>
    <property type="match status" value="1"/>
</dbReference>